<dbReference type="Proteomes" id="UP000254465">
    <property type="component" value="Unassembled WGS sequence"/>
</dbReference>
<evidence type="ECO:0000313" key="3">
    <source>
        <dbReference type="EMBL" id="SUU97606.1"/>
    </source>
</evidence>
<sequence length="119" mass="13935">MVVKKKWEVIATARFKIWLKEQDEATRISVFNALNNLRFYGPQLSRPYVDTIKGSQYPNMKELRIQHKSKPLRAFFAFDPLRQAIVLCAGNKSNNKQFYKQMITIADAEFTDYLATLEK</sequence>
<dbReference type="eggNOG" id="COG4683">
    <property type="taxonomic scope" value="Bacteria"/>
</dbReference>
<organism evidence="1 6">
    <name type="scientific">Avibacterium paragallinarum</name>
    <name type="common">Haemophilus gallinarum</name>
    <dbReference type="NCBI Taxonomy" id="728"/>
    <lineage>
        <taxon>Bacteria</taxon>
        <taxon>Pseudomonadati</taxon>
        <taxon>Pseudomonadota</taxon>
        <taxon>Gammaproteobacteria</taxon>
        <taxon>Pasteurellales</taxon>
        <taxon>Pasteurellaceae</taxon>
        <taxon>Avibacterium</taxon>
    </lineage>
</organism>
<protein>
    <submittedName>
        <fullName evidence="1">Type II toxin-antitoxin system RelE/ParE family toxin</fullName>
    </submittedName>
    <submittedName>
        <fullName evidence="2">Uncharacterized protein conserved in bacteria</fullName>
    </submittedName>
</protein>
<dbReference type="Proteomes" id="UP000294229">
    <property type="component" value="Unassembled WGS sequence"/>
</dbReference>
<dbReference type="InterPro" id="IPR009241">
    <property type="entry name" value="HigB-like"/>
</dbReference>
<gene>
    <name evidence="1" type="ORF">EIG79_08680</name>
    <name evidence="3" type="ORF">NCTC10926_01003</name>
    <name evidence="2" type="ORF">NCTC11296_01077</name>
</gene>
<dbReference type="Proteomes" id="UP000254620">
    <property type="component" value="Unassembled WGS sequence"/>
</dbReference>
<dbReference type="STRING" id="728.VY92_07350"/>
<dbReference type="EMBL" id="UGHK01000002">
    <property type="protein sequence ID" value="STO71181.1"/>
    <property type="molecule type" value="Genomic_DNA"/>
</dbReference>
<evidence type="ECO:0000313" key="5">
    <source>
        <dbReference type="Proteomes" id="UP000254620"/>
    </source>
</evidence>
<dbReference type="KEGG" id="apag:EIA51_05985"/>
<evidence type="ECO:0000313" key="2">
    <source>
        <dbReference type="EMBL" id="STO71181.1"/>
    </source>
</evidence>
<dbReference type="AlphaFoldDB" id="A0A0F5ET33"/>
<evidence type="ECO:0000313" key="1">
    <source>
        <dbReference type="EMBL" id="RZN57683.1"/>
    </source>
</evidence>
<dbReference type="EMBL" id="UFSW01000001">
    <property type="protein sequence ID" value="SUU97606.1"/>
    <property type="molecule type" value="Genomic_DNA"/>
</dbReference>
<dbReference type="RefSeq" id="WP_017806586.1">
    <property type="nucleotide sequence ID" value="NZ_CP034110.1"/>
</dbReference>
<name>A0A0F5ET33_AVIPA</name>
<dbReference type="EMBL" id="RQXS01000044">
    <property type="protein sequence ID" value="RZN57683.1"/>
    <property type="molecule type" value="Genomic_DNA"/>
</dbReference>
<proteinExistence type="predicted"/>
<dbReference type="Pfam" id="PF05973">
    <property type="entry name" value="Gp49"/>
    <property type="match status" value="1"/>
</dbReference>
<evidence type="ECO:0000313" key="4">
    <source>
        <dbReference type="Proteomes" id="UP000254465"/>
    </source>
</evidence>
<dbReference type="GeneID" id="66255982"/>
<evidence type="ECO:0000313" key="6">
    <source>
        <dbReference type="Proteomes" id="UP000294229"/>
    </source>
</evidence>
<dbReference type="OrthoDB" id="330810at2"/>
<accession>A0A0F5ET33</accession>
<reference evidence="4 5" key="1">
    <citation type="submission" date="2018-06" db="EMBL/GenBank/DDBJ databases">
        <authorList>
            <consortium name="Pathogen Informatics"/>
            <person name="Doyle S."/>
        </authorList>
    </citation>
    <scope>NUCLEOTIDE SEQUENCE [LARGE SCALE GENOMIC DNA]</scope>
    <source>
        <strain evidence="3 5">NCTC10926</strain>
        <strain evidence="2 4">NCTC11296</strain>
    </source>
</reference>
<reference evidence="1 6" key="2">
    <citation type="submission" date="2018-11" db="EMBL/GenBank/DDBJ databases">
        <title>Sequencing Av. paragallinarum serogroups.</title>
        <authorList>
            <person name="Hellmuth J.E."/>
            <person name="Boucher C.E."/>
            <person name="Cason E.D."/>
        </authorList>
    </citation>
    <scope>NUCLEOTIDE SEQUENCE [LARGE SCALE GENOMIC DNA]</scope>
    <source>
        <strain evidence="1 6">SA-3</strain>
    </source>
</reference>